<dbReference type="Gene3D" id="1.10.238.20">
    <property type="entry name" value="Pheromone/general odorant binding protein domain"/>
    <property type="match status" value="1"/>
</dbReference>
<dbReference type="GO" id="GO:0005549">
    <property type="term" value="F:odorant binding"/>
    <property type="evidence" value="ECO:0007669"/>
    <property type="project" value="InterPro"/>
</dbReference>
<dbReference type="SUPFAM" id="SSF47565">
    <property type="entry name" value="Insect pheromone/odorant-binding proteins"/>
    <property type="match status" value="1"/>
</dbReference>
<dbReference type="Proteomes" id="UP000327044">
    <property type="component" value="Unassembled WGS sequence"/>
</dbReference>
<evidence type="ECO:0000256" key="1">
    <source>
        <dbReference type="SAM" id="SignalP"/>
    </source>
</evidence>
<dbReference type="EMBL" id="VVIM01000010">
    <property type="protein sequence ID" value="KAB0792688.1"/>
    <property type="molecule type" value="Genomic_DNA"/>
</dbReference>
<dbReference type="CDD" id="cd23992">
    <property type="entry name" value="PBP_GOBP"/>
    <property type="match status" value="1"/>
</dbReference>
<organism evidence="2 3">
    <name type="scientific">Photinus pyralis</name>
    <name type="common">Common eastern firefly</name>
    <name type="synonym">Lampyris pyralis</name>
    <dbReference type="NCBI Taxonomy" id="7054"/>
    <lineage>
        <taxon>Eukaryota</taxon>
        <taxon>Metazoa</taxon>
        <taxon>Ecdysozoa</taxon>
        <taxon>Arthropoda</taxon>
        <taxon>Hexapoda</taxon>
        <taxon>Insecta</taxon>
        <taxon>Pterygota</taxon>
        <taxon>Neoptera</taxon>
        <taxon>Endopterygota</taxon>
        <taxon>Coleoptera</taxon>
        <taxon>Polyphaga</taxon>
        <taxon>Elateriformia</taxon>
        <taxon>Elateroidea</taxon>
        <taxon>Lampyridae</taxon>
        <taxon>Lampyrinae</taxon>
        <taxon>Photinus</taxon>
    </lineage>
</organism>
<keyword evidence="3" id="KW-1185">Reference proteome</keyword>
<reference evidence="2 3" key="1">
    <citation type="journal article" date="2018" name="Elife">
        <title>Firefly genomes illuminate parallel origins of bioluminescence in beetles.</title>
        <authorList>
            <person name="Fallon T.R."/>
            <person name="Lower S.E."/>
            <person name="Chang C.H."/>
            <person name="Bessho-Uehara M."/>
            <person name="Martin G.J."/>
            <person name="Bewick A.J."/>
            <person name="Behringer M."/>
            <person name="Debat H.J."/>
            <person name="Wong I."/>
            <person name="Day J.C."/>
            <person name="Suvorov A."/>
            <person name="Silva C.J."/>
            <person name="Stanger-Hall K.F."/>
            <person name="Hall D.W."/>
            <person name="Schmitz R.J."/>
            <person name="Nelson D.R."/>
            <person name="Lewis S.M."/>
            <person name="Shigenobu S."/>
            <person name="Bybee S.M."/>
            <person name="Larracuente A.M."/>
            <person name="Oba Y."/>
            <person name="Weng J.K."/>
        </authorList>
    </citation>
    <scope>NUCLEOTIDE SEQUENCE [LARGE SCALE GENOMIC DNA]</scope>
    <source>
        <strain evidence="2">1611_PpyrPB1</strain>
        <tissue evidence="2">Whole body</tissue>
    </source>
</reference>
<evidence type="ECO:0000313" key="2">
    <source>
        <dbReference type="EMBL" id="KAB0792688.1"/>
    </source>
</evidence>
<comment type="caution">
    <text evidence="2">The sequence shown here is derived from an EMBL/GenBank/DDBJ whole genome shotgun (WGS) entry which is preliminary data.</text>
</comment>
<gene>
    <name evidence="2" type="ORF">PPYR_14647</name>
</gene>
<accession>A0A5N4A600</accession>
<proteinExistence type="predicted"/>
<dbReference type="Pfam" id="PF01395">
    <property type="entry name" value="PBP_GOBP"/>
    <property type="match status" value="1"/>
</dbReference>
<dbReference type="InterPro" id="IPR036728">
    <property type="entry name" value="PBP_GOBP_sf"/>
</dbReference>
<name>A0A5N4A600_PHOPY</name>
<sequence>MTLKLLLIVAVTVPAVLSFHDNDTTLEIYARWKARLAKEHPECTQATGATEGEVNQFFDLLLLSPTSTFKCFLNCMYEGFNFFTDDRSIDIDELIRDVEHVTDHMVDVCVGKYDKATEKCEKAYELAFCLTHYNNIYKVQLADDSDS</sequence>
<feature type="chain" id="PRO_5024384319" evidence="1">
    <location>
        <begin position="19"/>
        <end position="147"/>
    </location>
</feature>
<protein>
    <submittedName>
        <fullName evidence="2">Uncharacterized protein</fullName>
    </submittedName>
</protein>
<dbReference type="InParanoid" id="A0A5N4A600"/>
<feature type="signal peptide" evidence="1">
    <location>
        <begin position="1"/>
        <end position="18"/>
    </location>
</feature>
<dbReference type="SMART" id="SM00708">
    <property type="entry name" value="PhBP"/>
    <property type="match status" value="1"/>
</dbReference>
<evidence type="ECO:0000313" key="3">
    <source>
        <dbReference type="Proteomes" id="UP000327044"/>
    </source>
</evidence>
<dbReference type="AlphaFoldDB" id="A0A5N4A600"/>
<keyword evidence="1" id="KW-0732">Signal</keyword>
<dbReference type="InterPro" id="IPR006170">
    <property type="entry name" value="PBP/GOBP"/>
</dbReference>